<evidence type="ECO:0000259" key="12">
    <source>
        <dbReference type="Pfam" id="PF07715"/>
    </source>
</evidence>
<keyword evidence="14" id="KW-0645">Protease</keyword>
<keyword evidence="15" id="KW-1185">Reference proteome</keyword>
<evidence type="ECO:0000313" key="15">
    <source>
        <dbReference type="Proteomes" id="UP000056419"/>
    </source>
</evidence>
<evidence type="ECO:0000313" key="13">
    <source>
        <dbReference type="EMBL" id="KAB5315609.1"/>
    </source>
</evidence>
<organism evidence="14 15">
    <name type="scientific">Bacteroides stercoris</name>
    <dbReference type="NCBI Taxonomy" id="46506"/>
    <lineage>
        <taxon>Bacteria</taxon>
        <taxon>Pseudomonadati</taxon>
        <taxon>Bacteroidota</taxon>
        <taxon>Bacteroidia</taxon>
        <taxon>Bacteroidales</taxon>
        <taxon>Bacteroidaceae</taxon>
        <taxon>Bacteroides</taxon>
    </lineage>
</organism>
<dbReference type="Pfam" id="PF13715">
    <property type="entry name" value="CarbopepD_reg_2"/>
    <property type="match status" value="1"/>
</dbReference>
<dbReference type="FunFam" id="2.60.40.1120:FF:000003">
    <property type="entry name" value="Outer membrane protein Omp121"/>
    <property type="match status" value="1"/>
</dbReference>
<evidence type="ECO:0000256" key="8">
    <source>
        <dbReference type="PROSITE-ProRule" id="PRU01360"/>
    </source>
</evidence>
<accession>A0A108TA03</accession>
<keyword evidence="4 8" id="KW-0812">Transmembrane</keyword>
<dbReference type="EMBL" id="LRGC01000004">
    <property type="protein sequence ID" value="KWR56110.1"/>
    <property type="molecule type" value="Genomic_DNA"/>
</dbReference>
<dbReference type="PROSITE" id="PS52016">
    <property type="entry name" value="TONB_DEPENDENT_REC_3"/>
    <property type="match status" value="1"/>
</dbReference>
<keyword evidence="5 9" id="KW-0798">TonB box</keyword>
<dbReference type="InterPro" id="IPR039426">
    <property type="entry name" value="TonB-dep_rcpt-like"/>
</dbReference>
<dbReference type="InterPro" id="IPR008969">
    <property type="entry name" value="CarboxyPept-like_regulatory"/>
</dbReference>
<evidence type="ECO:0000256" key="2">
    <source>
        <dbReference type="ARBA" id="ARBA00022448"/>
    </source>
</evidence>
<dbReference type="NCBIfam" id="TIGR04057">
    <property type="entry name" value="SusC_RagA_signa"/>
    <property type="match status" value="1"/>
</dbReference>
<dbReference type="Proteomes" id="UP000467334">
    <property type="component" value="Unassembled WGS sequence"/>
</dbReference>
<feature type="signal peptide" evidence="10">
    <location>
        <begin position="1"/>
        <end position="28"/>
    </location>
</feature>
<name>A0A108TA03_BACSE</name>
<dbReference type="Gene3D" id="2.170.130.10">
    <property type="entry name" value="TonB-dependent receptor, plug domain"/>
    <property type="match status" value="1"/>
</dbReference>
<evidence type="ECO:0000256" key="7">
    <source>
        <dbReference type="ARBA" id="ARBA00023237"/>
    </source>
</evidence>
<dbReference type="GO" id="GO:0009279">
    <property type="term" value="C:cell outer membrane"/>
    <property type="evidence" value="ECO:0007669"/>
    <property type="project" value="UniProtKB-SubCell"/>
</dbReference>
<keyword evidence="10" id="KW-0732">Signal</keyword>
<reference evidence="14" key="2">
    <citation type="submission" date="2016-01" db="EMBL/GenBank/DDBJ databases">
        <authorList>
            <person name="McClelland M."/>
            <person name="Jain A."/>
            <person name="Saraogi P."/>
            <person name="Mendelson R."/>
            <person name="Westerman R."/>
            <person name="SanMiguel P."/>
            <person name="Csonka L."/>
        </authorList>
    </citation>
    <scope>NUCLEOTIDE SEQUENCE</scope>
    <source>
        <strain evidence="14">CL09T03C01</strain>
    </source>
</reference>
<dbReference type="Pfam" id="PF07715">
    <property type="entry name" value="Plug"/>
    <property type="match status" value="1"/>
</dbReference>
<evidence type="ECO:0000256" key="6">
    <source>
        <dbReference type="ARBA" id="ARBA00023136"/>
    </source>
</evidence>
<feature type="domain" description="TonB-dependent receptor-like beta-barrel" evidence="11">
    <location>
        <begin position="393"/>
        <end position="940"/>
    </location>
</feature>
<dbReference type="AlphaFoldDB" id="A0A108TA03"/>
<gene>
    <name evidence="14" type="ORF">AA415_01180</name>
    <name evidence="13" type="ORF">F9958_04540</name>
</gene>
<dbReference type="InterPro" id="IPR023996">
    <property type="entry name" value="TonB-dep_OMP_SusC/RagA"/>
</dbReference>
<dbReference type="EMBL" id="WCLE01000006">
    <property type="protein sequence ID" value="KAB5315609.1"/>
    <property type="molecule type" value="Genomic_DNA"/>
</dbReference>
<dbReference type="SUPFAM" id="SSF56935">
    <property type="entry name" value="Porins"/>
    <property type="match status" value="1"/>
</dbReference>
<proteinExistence type="inferred from homology"/>
<feature type="domain" description="TonB-dependent receptor plug" evidence="12">
    <location>
        <begin position="122"/>
        <end position="229"/>
    </location>
</feature>
<dbReference type="Proteomes" id="UP000056419">
    <property type="component" value="Unassembled WGS sequence"/>
</dbReference>
<dbReference type="GO" id="GO:0004180">
    <property type="term" value="F:carboxypeptidase activity"/>
    <property type="evidence" value="ECO:0007669"/>
    <property type="project" value="UniProtKB-KW"/>
</dbReference>
<evidence type="ECO:0000256" key="5">
    <source>
        <dbReference type="ARBA" id="ARBA00023077"/>
    </source>
</evidence>
<protein>
    <submittedName>
        <fullName evidence="14">Carboxypeptidase regulatory-like domain protein</fullName>
    </submittedName>
    <submittedName>
        <fullName evidence="13">SusC/RagA family TonB-linked outer membrane protein</fullName>
    </submittedName>
</protein>
<reference evidence="13 16" key="3">
    <citation type="journal article" date="2019" name="Nat. Med.">
        <title>A library of human gut bacterial isolates paired with longitudinal multiomics data enables mechanistic microbiome research.</title>
        <authorList>
            <person name="Poyet M."/>
            <person name="Groussin M."/>
            <person name="Gibbons S.M."/>
            <person name="Avila-Pacheco J."/>
            <person name="Jiang X."/>
            <person name="Kearney S.M."/>
            <person name="Perrotta A.R."/>
            <person name="Berdy B."/>
            <person name="Zhao S."/>
            <person name="Lieberman T.D."/>
            <person name="Swanson P.K."/>
            <person name="Smith M."/>
            <person name="Roesemann S."/>
            <person name="Alexander J.E."/>
            <person name="Rich S.A."/>
            <person name="Livny J."/>
            <person name="Vlamakis H."/>
            <person name="Clish C."/>
            <person name="Bullock K."/>
            <person name="Deik A."/>
            <person name="Scott J."/>
            <person name="Pierce K.A."/>
            <person name="Xavier R.J."/>
            <person name="Alm E.J."/>
        </authorList>
    </citation>
    <scope>NUCLEOTIDE SEQUENCE [LARGE SCALE GENOMIC DNA]</scope>
    <source>
        <strain evidence="13 16">BIOML-A6</strain>
    </source>
</reference>
<evidence type="ECO:0000313" key="16">
    <source>
        <dbReference type="Proteomes" id="UP000467334"/>
    </source>
</evidence>
<evidence type="ECO:0000259" key="11">
    <source>
        <dbReference type="Pfam" id="PF00593"/>
    </source>
</evidence>
<evidence type="ECO:0000256" key="3">
    <source>
        <dbReference type="ARBA" id="ARBA00022452"/>
    </source>
</evidence>
<comment type="subcellular location">
    <subcellularLocation>
        <location evidence="1 8">Cell outer membrane</location>
        <topology evidence="1 8">Multi-pass membrane protein</topology>
    </subcellularLocation>
</comment>
<keyword evidence="7 8" id="KW-0998">Cell outer membrane</keyword>
<evidence type="ECO:0000256" key="4">
    <source>
        <dbReference type="ARBA" id="ARBA00022692"/>
    </source>
</evidence>
<dbReference type="Pfam" id="PF00593">
    <property type="entry name" value="TonB_dep_Rec_b-barrel"/>
    <property type="match status" value="1"/>
</dbReference>
<evidence type="ECO:0000256" key="10">
    <source>
        <dbReference type="SAM" id="SignalP"/>
    </source>
</evidence>
<comment type="caution">
    <text evidence="14">The sequence shown here is derived from an EMBL/GenBank/DDBJ whole genome shotgun (WGS) entry which is preliminary data.</text>
</comment>
<comment type="similarity">
    <text evidence="8 9">Belongs to the TonB-dependent receptor family.</text>
</comment>
<evidence type="ECO:0000256" key="1">
    <source>
        <dbReference type="ARBA" id="ARBA00004571"/>
    </source>
</evidence>
<evidence type="ECO:0000313" key="14">
    <source>
        <dbReference type="EMBL" id="KWR56110.1"/>
    </source>
</evidence>
<dbReference type="InterPro" id="IPR036942">
    <property type="entry name" value="Beta-barrel_TonB_sf"/>
</dbReference>
<keyword evidence="3 8" id="KW-1134">Transmembrane beta strand</keyword>
<dbReference type="Gene3D" id="2.40.170.20">
    <property type="entry name" value="TonB-dependent receptor, beta-barrel domain"/>
    <property type="match status" value="1"/>
</dbReference>
<dbReference type="InterPro" id="IPR037066">
    <property type="entry name" value="Plug_dom_sf"/>
</dbReference>
<dbReference type="SUPFAM" id="SSF49464">
    <property type="entry name" value="Carboxypeptidase regulatory domain-like"/>
    <property type="match status" value="1"/>
</dbReference>
<dbReference type="PATRIC" id="fig|46506.5.peg.1260"/>
<evidence type="ECO:0000256" key="9">
    <source>
        <dbReference type="RuleBase" id="RU003357"/>
    </source>
</evidence>
<keyword evidence="14" id="KW-0121">Carboxypeptidase</keyword>
<sequence length="984" mass="109060" precursor="true">MNVKRTKQCLFRSFLFFSGLLIAMVTSAQQFTVRGTVKDATGEPVIGANVMVKGTSNGTITDIDGKYSVSDVNSSSVLVFTFIGYKNEEMACKGQHEINVILSEDLQTLDEVVVVGYGSLSKKELSSSIVQVDKSQFQQGAMNNPMEMLTGKVAGLNVNNTASANPNSGSSLQIRGATSITASNDPLIVIDGIAGGDIRNLSSQDIESMTVLKDAASAAIYGTRGANGVILITTKKGVSEPGTAKVTYDSWFGVNLVNDGPDILSPDEFRRSRRGTDYGASTDWYGLLLRDFSYDNNQYVSIDGSTKNGYYGASFNYKNATGIDLKSEREEYGGRFVIEQRVIDNRLQLNGSLNARRVNETWGNDGMFDTALSMNPTMPLYDDKGNYYQPSSPTGARNPVAELKDIDNNGQRLYVLGTAEAKLNILRSEKQTLNTSLSYSLHYNDLKQQYFTPSTSGESYWNGYKGRAEVTYQKWYTQRLEWLVNYALDVQNHSIKAVAGYTYENAHWERLQASNNDFAYDNIKWHDLGSGSYLTDGKAQMATGQSASKLIGTFGRINYNWKKLLMASASIRYEGSTKFGKNHKWGAFPSASIAWEIANMDFMKNASKVVKSLKPRISYGVTGRSDFDSYLSLATYSTKGSYLMNGEWVKGYAPSVNANPELGWEKSLSVNIGVDFVLWNRLRGSIDWFDRQSKDLLYNYTAPQPPFVYNNILVNVGTTQNRGIELSIDGDIFKGTKVEWTSGINYSYGTTKLKVLSNNMYQASYVELYQKPGVGTSEYFFRVQEGGKVGQFYGYEYAGVEDGKMLIYTDEGEKVPVSEADAKYKRYIGNGTPTSFLSWNNTLRYKNFDLSIFFRGAFGFDIFNMRRYGMGLQGAGTDNVLRDAYLKDKNIVTGGGVISSFFLEKGDYFKLENVTLGYNFTPKPNKILNSMRVFVSAKNLFTLTGYSGNDPSIVSVNGLTPGVDSNSAYPTATQLSLGLTLRFK</sequence>
<dbReference type="NCBIfam" id="TIGR04056">
    <property type="entry name" value="OMP_RagA_SusC"/>
    <property type="match status" value="1"/>
</dbReference>
<dbReference type="RefSeq" id="WP_060385554.1">
    <property type="nucleotide sequence ID" value="NZ_CP081913.1"/>
</dbReference>
<dbReference type="InterPro" id="IPR000531">
    <property type="entry name" value="Beta-barrel_TonB"/>
</dbReference>
<keyword evidence="6 8" id="KW-0472">Membrane</keyword>
<keyword evidence="2 8" id="KW-0813">Transport</keyword>
<reference evidence="14 15" key="1">
    <citation type="journal article" date="2016" name="BMC Genomics">
        <title>Type VI secretion systems of human gut Bacteroidales segregate into three genetic architectures, two of which are contained on mobile genetic elements.</title>
        <authorList>
            <person name="Coyne M.J."/>
            <person name="Roelofs K.G."/>
            <person name="Comstock L.E."/>
        </authorList>
    </citation>
    <scope>NUCLEOTIDE SEQUENCE [LARGE SCALE GENOMIC DNA]</scope>
    <source>
        <strain evidence="14 15">CL09T03C01</strain>
    </source>
</reference>
<dbReference type="InterPro" id="IPR012910">
    <property type="entry name" value="Plug_dom"/>
</dbReference>
<dbReference type="InterPro" id="IPR023997">
    <property type="entry name" value="TonB-dep_OMP_SusC/RagA_CS"/>
</dbReference>
<dbReference type="STRING" id="46506.AA415_01180"/>
<feature type="chain" id="PRO_5036003862" evidence="10">
    <location>
        <begin position="29"/>
        <end position="984"/>
    </location>
</feature>
<keyword evidence="14" id="KW-0378">Hydrolase</keyword>
<dbReference type="Gene3D" id="2.60.40.1120">
    <property type="entry name" value="Carboxypeptidase-like, regulatory domain"/>
    <property type="match status" value="1"/>
</dbReference>